<reference evidence="6 7" key="1">
    <citation type="submission" date="2018-10" db="EMBL/GenBank/DDBJ databases">
        <title>Genome sequencing of Pedobacter jejuensis TNB23.</title>
        <authorList>
            <person name="Cho Y.-J."/>
            <person name="Cho A."/>
            <person name="Kim O.-S."/>
        </authorList>
    </citation>
    <scope>NUCLEOTIDE SEQUENCE [LARGE SCALE GENOMIC DNA]</scope>
    <source>
        <strain evidence="6 7">TNB23</strain>
    </source>
</reference>
<dbReference type="Gene3D" id="2.60.40.10">
    <property type="entry name" value="Immunoglobulins"/>
    <property type="match status" value="1"/>
</dbReference>
<dbReference type="InterPro" id="IPR003661">
    <property type="entry name" value="HisK_dim/P_dom"/>
</dbReference>
<sequence length="1055" mass="120641">MILRLLILTILFFTVRFSAAQPYYFRHYQVENGLSHNTVFCSAQDGSGFMWFGTKDGLNRFDGYQFKTYRFDAEKAGSLGNDLIYALHNDAKNRLWVGTNSGVYLYLPQHESFEIVKGTENLRINDMATDTRGNLWIVALGRTLIYNINKKALSQFNDKAKFVATSVSAMKDGSIWISTLQGTIEEYDFTNKKFRSHYVMSKLNPNENSWATKVRDAGNNTILIGTANQGIKLFDRKTFKTKELLVFNADKTSIYVRDIYQAAKNEFWIATESGIYIYANQRITRLRKQYGNAYSLSDEAIYSVYQDREKGIWVGTYFGGINYYSSQYALFTKYFPQKEVNALSGSDVREICKDAYGNLWIGTEDAGLNMLNTKTGQFTNFFPDGKSSSISYSNIHGLLVDDDKLWIGTFEHGLDVLDIKTKKVVKHYTAGNKSGLKTGFVVTFCKTKGGEILLATITGLYRYNRQKDNFEPIEGLPTVFYEVLTEDSKGNIWAGTFDSGIIRFKPGKPGFIQYKNNPKNNNSLSHNTVNGIYEDSKQNIWVSTDGGGLNLFDAKNETFKHITVKDGLPSNFLFKIMEDEEGKLWMGSTRGLIHFNPVNRSIKVYSKSNGLLTDQFNYNSGFKADDGRLYFGSVRGLISFLPGELKNFNFKSPVQITGFQIDGADEKQDNLVIPQSILYTKKIILNDAQSSFSVDFAAINYTAPDMTQYAYRMKGLSDKWNYLKTNRKVYFTKLSAGNYVFEVKALLNGSDNWTENNPQISIKILPPIYQSTLAYVIYGIVIALTVLYLIKTYHKKMENRSQRRMERFENQKEKEIYQAKIEFFTNIAHEIRTPLTLIKAPMEKIIKQASGVPFIEKNLRTMERNTDRLFNLTNQLLDFRKTEVNGFSLNFVNANISDILLEIFEVFQPVADAKGFSYKLYLPDKKLFAYVDTEAFYKIMSNLIDNALKYSEQLIEIKLNFEASNAEFFTVSVTNDGLPIQAELREKIFEPFFRATENQFKQGTGIGLSLSKALTELHGGNLFASLDEREQNIFILQLPIHQLFEFDLKGKWKKQ</sequence>
<dbReference type="InterPro" id="IPR013783">
    <property type="entry name" value="Ig-like_fold"/>
</dbReference>
<dbReference type="SMART" id="SM00388">
    <property type="entry name" value="HisKA"/>
    <property type="match status" value="1"/>
</dbReference>
<dbReference type="InterPro" id="IPR011123">
    <property type="entry name" value="Y_Y_Y"/>
</dbReference>
<dbReference type="PROSITE" id="PS50109">
    <property type="entry name" value="HIS_KIN"/>
    <property type="match status" value="1"/>
</dbReference>
<dbReference type="InterPro" id="IPR003594">
    <property type="entry name" value="HATPase_dom"/>
</dbReference>
<dbReference type="InterPro" id="IPR011110">
    <property type="entry name" value="Reg_prop"/>
</dbReference>
<dbReference type="InterPro" id="IPR036890">
    <property type="entry name" value="HATPase_C_sf"/>
</dbReference>
<gene>
    <name evidence="6" type="ORF">D7004_01270</name>
</gene>
<evidence type="ECO:0000256" key="1">
    <source>
        <dbReference type="ARBA" id="ARBA00000085"/>
    </source>
</evidence>
<dbReference type="EC" id="2.7.13.3" evidence="2"/>
<comment type="catalytic activity">
    <reaction evidence="1">
        <text>ATP + protein L-histidine = ADP + protein N-phospho-L-histidine.</text>
        <dbReference type="EC" id="2.7.13.3"/>
    </reaction>
</comment>
<dbReference type="InterPro" id="IPR004358">
    <property type="entry name" value="Sig_transdc_His_kin-like_C"/>
</dbReference>
<evidence type="ECO:0000313" key="6">
    <source>
        <dbReference type="EMBL" id="RNL56547.1"/>
    </source>
</evidence>
<dbReference type="GO" id="GO:0000155">
    <property type="term" value="F:phosphorelay sensor kinase activity"/>
    <property type="evidence" value="ECO:0007669"/>
    <property type="project" value="InterPro"/>
</dbReference>
<dbReference type="PANTHER" id="PTHR43547:SF2">
    <property type="entry name" value="HYBRID SIGNAL TRANSDUCTION HISTIDINE KINASE C"/>
    <property type="match status" value="1"/>
</dbReference>
<organism evidence="6 7">
    <name type="scientific">Pedobacter jejuensis</name>
    <dbReference type="NCBI Taxonomy" id="1268550"/>
    <lineage>
        <taxon>Bacteria</taxon>
        <taxon>Pseudomonadati</taxon>
        <taxon>Bacteroidota</taxon>
        <taxon>Sphingobacteriia</taxon>
        <taxon>Sphingobacteriales</taxon>
        <taxon>Sphingobacteriaceae</taxon>
        <taxon>Pedobacter</taxon>
    </lineage>
</organism>
<dbReference type="EMBL" id="RBEE01000002">
    <property type="protein sequence ID" value="RNL56547.1"/>
    <property type="molecule type" value="Genomic_DNA"/>
</dbReference>
<protein>
    <recommendedName>
        <fullName evidence="2">histidine kinase</fullName>
        <ecNumber evidence="2">2.7.13.3</ecNumber>
    </recommendedName>
</protein>
<name>A0A3N0C3L9_9SPHI</name>
<evidence type="ECO:0000259" key="5">
    <source>
        <dbReference type="PROSITE" id="PS50109"/>
    </source>
</evidence>
<dbReference type="InterPro" id="IPR015943">
    <property type="entry name" value="WD40/YVTN_repeat-like_dom_sf"/>
</dbReference>
<evidence type="ECO:0000256" key="2">
    <source>
        <dbReference type="ARBA" id="ARBA00012438"/>
    </source>
</evidence>
<dbReference type="InterPro" id="IPR036097">
    <property type="entry name" value="HisK_dim/P_sf"/>
</dbReference>
<accession>A0A3N0C3L9</accession>
<keyword evidence="6" id="KW-0808">Transferase</keyword>
<dbReference type="PANTHER" id="PTHR43547">
    <property type="entry name" value="TWO-COMPONENT HISTIDINE KINASE"/>
    <property type="match status" value="1"/>
</dbReference>
<dbReference type="SMART" id="SM00387">
    <property type="entry name" value="HATPase_c"/>
    <property type="match status" value="1"/>
</dbReference>
<evidence type="ECO:0000313" key="7">
    <source>
        <dbReference type="Proteomes" id="UP000274046"/>
    </source>
</evidence>
<dbReference type="SUPFAM" id="SSF47384">
    <property type="entry name" value="Homodimeric domain of signal transducing histidine kinase"/>
    <property type="match status" value="1"/>
</dbReference>
<dbReference type="PRINTS" id="PR00344">
    <property type="entry name" value="BCTRLSENSOR"/>
</dbReference>
<dbReference type="AlphaFoldDB" id="A0A3N0C3L9"/>
<evidence type="ECO:0000256" key="4">
    <source>
        <dbReference type="SAM" id="Phobius"/>
    </source>
</evidence>
<evidence type="ECO:0000256" key="3">
    <source>
        <dbReference type="ARBA" id="ARBA00022553"/>
    </source>
</evidence>
<dbReference type="SUPFAM" id="SSF63829">
    <property type="entry name" value="Calcium-dependent phosphotriesterase"/>
    <property type="match status" value="3"/>
</dbReference>
<keyword evidence="4" id="KW-0812">Transmembrane</keyword>
<dbReference type="Proteomes" id="UP000274046">
    <property type="component" value="Unassembled WGS sequence"/>
</dbReference>
<proteinExistence type="predicted"/>
<dbReference type="Gene3D" id="1.10.287.130">
    <property type="match status" value="1"/>
</dbReference>
<dbReference type="RefSeq" id="WP_123204058.1">
    <property type="nucleotide sequence ID" value="NZ_RBEE01000002.1"/>
</dbReference>
<keyword evidence="7" id="KW-1185">Reference proteome</keyword>
<dbReference type="CDD" id="cd00075">
    <property type="entry name" value="HATPase"/>
    <property type="match status" value="1"/>
</dbReference>
<comment type="caution">
    <text evidence="6">The sequence shown here is derived from an EMBL/GenBank/DDBJ whole genome shotgun (WGS) entry which is preliminary data.</text>
</comment>
<dbReference type="InterPro" id="IPR005467">
    <property type="entry name" value="His_kinase_dom"/>
</dbReference>
<dbReference type="Pfam" id="PF07495">
    <property type="entry name" value="Y_Y_Y"/>
    <property type="match status" value="1"/>
</dbReference>
<dbReference type="SUPFAM" id="SSF55874">
    <property type="entry name" value="ATPase domain of HSP90 chaperone/DNA topoisomerase II/histidine kinase"/>
    <property type="match status" value="1"/>
</dbReference>
<keyword evidence="3" id="KW-0597">Phosphoprotein</keyword>
<dbReference type="Pfam" id="PF00512">
    <property type="entry name" value="HisKA"/>
    <property type="match status" value="1"/>
</dbReference>
<dbReference type="CDD" id="cd00082">
    <property type="entry name" value="HisKA"/>
    <property type="match status" value="1"/>
</dbReference>
<dbReference type="OrthoDB" id="9809670at2"/>
<feature type="domain" description="Histidine kinase" evidence="5">
    <location>
        <begin position="826"/>
        <end position="1042"/>
    </location>
</feature>
<feature type="transmembrane region" description="Helical" evidence="4">
    <location>
        <begin position="772"/>
        <end position="790"/>
    </location>
</feature>
<dbReference type="Gene3D" id="3.30.565.10">
    <property type="entry name" value="Histidine kinase-like ATPase, C-terminal domain"/>
    <property type="match status" value="1"/>
</dbReference>
<dbReference type="Pfam" id="PF02518">
    <property type="entry name" value="HATPase_c"/>
    <property type="match status" value="1"/>
</dbReference>
<dbReference type="Pfam" id="PF07494">
    <property type="entry name" value="Reg_prop"/>
    <property type="match status" value="5"/>
</dbReference>
<dbReference type="Gene3D" id="2.130.10.10">
    <property type="entry name" value="YVTN repeat-like/Quinoprotein amine dehydrogenase"/>
    <property type="match status" value="2"/>
</dbReference>
<keyword evidence="6" id="KW-0418">Kinase</keyword>
<dbReference type="FunFam" id="1.10.287.130:FF:000045">
    <property type="entry name" value="Two-component system sensor histidine kinase/response regulator"/>
    <property type="match status" value="1"/>
</dbReference>
<keyword evidence="4" id="KW-1133">Transmembrane helix</keyword>
<keyword evidence="4" id="KW-0472">Membrane</keyword>